<dbReference type="Pfam" id="PF09954">
    <property type="entry name" value="DUF2188"/>
    <property type="match status" value="1"/>
</dbReference>
<proteinExistence type="predicted"/>
<dbReference type="RefSeq" id="WP_086469067.1">
    <property type="nucleotide sequence ID" value="NZ_FXWK01000001.1"/>
</dbReference>
<dbReference type="AlphaFoldDB" id="A0A1Y6ELN0"/>
<reference evidence="3" key="1">
    <citation type="submission" date="2017-04" db="EMBL/GenBank/DDBJ databases">
        <authorList>
            <person name="Varghese N."/>
            <person name="Submissions S."/>
        </authorList>
    </citation>
    <scope>NUCLEOTIDE SEQUENCE [LARGE SCALE GENOMIC DNA]</scope>
</reference>
<evidence type="ECO:0000256" key="1">
    <source>
        <dbReference type="SAM" id="MobiDB-lite"/>
    </source>
</evidence>
<organism evidence="2 3">
    <name type="scientific">Devosia lucknowensis</name>
    <dbReference type="NCBI Taxonomy" id="1096929"/>
    <lineage>
        <taxon>Bacteria</taxon>
        <taxon>Pseudomonadati</taxon>
        <taxon>Pseudomonadota</taxon>
        <taxon>Alphaproteobacteria</taxon>
        <taxon>Hyphomicrobiales</taxon>
        <taxon>Devosiaceae</taxon>
        <taxon>Devosia</taxon>
    </lineage>
</organism>
<evidence type="ECO:0000313" key="2">
    <source>
        <dbReference type="EMBL" id="SMQ62121.1"/>
    </source>
</evidence>
<feature type="region of interest" description="Disordered" evidence="1">
    <location>
        <begin position="40"/>
        <end position="71"/>
    </location>
</feature>
<evidence type="ECO:0008006" key="4">
    <source>
        <dbReference type="Google" id="ProtNLM"/>
    </source>
</evidence>
<feature type="compositionally biased region" description="Polar residues" evidence="1">
    <location>
        <begin position="55"/>
        <end position="65"/>
    </location>
</feature>
<dbReference type="EMBL" id="FXWK01000001">
    <property type="protein sequence ID" value="SMQ62121.1"/>
    <property type="molecule type" value="Genomic_DNA"/>
</dbReference>
<name>A0A1Y6ELN0_9HYPH</name>
<dbReference type="InterPro" id="IPR018691">
    <property type="entry name" value="DUF2188"/>
</dbReference>
<keyword evidence="3" id="KW-1185">Reference proteome</keyword>
<accession>A0A1Y6ELN0</accession>
<evidence type="ECO:0000313" key="3">
    <source>
        <dbReference type="Proteomes" id="UP000194474"/>
    </source>
</evidence>
<sequence>MSESHFLVYLRNGSWQHSNRGTTSAPFSSRETAIEAAIEEARQSGDASAEVIVQDSETSTETVWRSGSDKA</sequence>
<dbReference type="Proteomes" id="UP000194474">
    <property type="component" value="Unassembled WGS sequence"/>
</dbReference>
<gene>
    <name evidence="2" type="ORF">SAMN06295905_0621</name>
</gene>
<protein>
    <recommendedName>
        <fullName evidence="4">DUF2188 domain-containing protein</fullName>
    </recommendedName>
</protein>